<dbReference type="AlphaFoldDB" id="A0A413B8I9"/>
<dbReference type="RefSeq" id="WP_117857681.1">
    <property type="nucleotide sequence ID" value="NZ_QSAF01000006.1"/>
</dbReference>
<dbReference type="Proteomes" id="UP000285150">
    <property type="component" value="Unassembled WGS sequence"/>
</dbReference>
<evidence type="ECO:0000313" key="3">
    <source>
        <dbReference type="Proteomes" id="UP000285150"/>
    </source>
</evidence>
<dbReference type="EMBL" id="QSAF01000006">
    <property type="protein sequence ID" value="RGW34525.1"/>
    <property type="molecule type" value="Genomic_DNA"/>
</dbReference>
<name>A0A413B8I9_BACSE</name>
<proteinExistence type="predicted"/>
<comment type="caution">
    <text evidence="2">The sequence shown here is derived from an EMBL/GenBank/DDBJ whole genome shotgun (WGS) entry which is preliminary data.</text>
</comment>
<evidence type="ECO:0000256" key="1">
    <source>
        <dbReference type="SAM" id="SignalP"/>
    </source>
</evidence>
<keyword evidence="1" id="KW-0732">Signal</keyword>
<sequence>MNKLTYYILSAILSVLFFSSCSDDEKAVPAAATLNAIKVTSHSLEFSLTPQHADQCAWMCYKKGETAPTAEDILNEGIPADNSATSIQRAIALEAETCYIIQAAVVSQGRYLLSEALEMKTQPVYENDVPVVKLKLLEKASYRTDNEPGNGNYVIRLASGEIGKDDLPTNIGDYLVRLDLYNVADSDPWNATLPAGEYHAGEETAQIGCWDVETTNVFTRISSDPANGVVYSYVTGGTVLVQRKGDTYTIDMDIVMEDGEPFRGHFKGDIIFEKYEPETPQGTYQPFTEDQEVSFTLAQGRYYGNWFCPHADDMLLQFYHGNFNENEVLTNGYYLQLSSCYMHKLLDYNMENPPLEEGTYQVSIFGGSTQGYMQIPMTINKGQISDIYGQYYPTGSYLEKVDSRTGKRYIAFLNSGTMTVTRSGENYDIAFNFQSADGLNITCNFSGALPMGNFNDNDNTKPASPMSTLKDNVTLALPEELTEIEAYYLGEYLYPGLSSWQINFYKDKDEEGKEIKSEMITIEFFTDANKGATLQEGVYTIEHKFEPMYALPGYMMFNKADILYTWYGDKRSDDETGATDILAPIKSGTMTVSKENDGYKFVFDFRDDAGYEITGEWKGTVNVVDYSNP</sequence>
<reference evidence="2 3" key="1">
    <citation type="submission" date="2018-08" db="EMBL/GenBank/DDBJ databases">
        <title>A genome reference for cultivated species of the human gut microbiota.</title>
        <authorList>
            <person name="Zou Y."/>
            <person name="Xue W."/>
            <person name="Luo G."/>
        </authorList>
    </citation>
    <scope>NUCLEOTIDE SEQUENCE [LARGE SCALE GENOMIC DNA]</scope>
    <source>
        <strain evidence="2 3">AF12-7</strain>
    </source>
</reference>
<organism evidence="2 3">
    <name type="scientific">Bacteroides stercoris</name>
    <dbReference type="NCBI Taxonomy" id="46506"/>
    <lineage>
        <taxon>Bacteria</taxon>
        <taxon>Pseudomonadati</taxon>
        <taxon>Bacteroidota</taxon>
        <taxon>Bacteroidia</taxon>
        <taxon>Bacteroidales</taxon>
        <taxon>Bacteroidaceae</taxon>
        <taxon>Bacteroides</taxon>
    </lineage>
</organism>
<feature type="signal peptide" evidence="1">
    <location>
        <begin position="1"/>
        <end position="22"/>
    </location>
</feature>
<dbReference type="PROSITE" id="PS51257">
    <property type="entry name" value="PROKAR_LIPOPROTEIN"/>
    <property type="match status" value="1"/>
</dbReference>
<feature type="chain" id="PRO_5019579161" evidence="1">
    <location>
        <begin position="23"/>
        <end position="629"/>
    </location>
</feature>
<protein>
    <submittedName>
        <fullName evidence="2">Uncharacterized protein</fullName>
    </submittedName>
</protein>
<accession>A0A413B8I9</accession>
<gene>
    <name evidence="2" type="ORF">DWV77_06975</name>
</gene>
<evidence type="ECO:0000313" key="2">
    <source>
        <dbReference type="EMBL" id="RGW34525.1"/>
    </source>
</evidence>